<dbReference type="InterPro" id="IPR000953">
    <property type="entry name" value="Chromo/chromo_shadow_dom"/>
</dbReference>
<feature type="region of interest" description="Disordered" evidence="16">
    <location>
        <begin position="446"/>
        <end position="465"/>
    </location>
</feature>
<dbReference type="InterPro" id="IPR001584">
    <property type="entry name" value="Integrase_cat-core"/>
</dbReference>
<dbReference type="InterPro" id="IPR056924">
    <property type="entry name" value="SH3_Tf2-1"/>
</dbReference>
<keyword evidence="11" id="KW-0239">DNA-directed DNA polymerase</keyword>
<dbReference type="SUPFAM" id="SSF56672">
    <property type="entry name" value="DNA/RNA polymerases"/>
    <property type="match status" value="2"/>
</dbReference>
<dbReference type="GO" id="GO:0003887">
    <property type="term" value="F:DNA-directed DNA polymerase activity"/>
    <property type="evidence" value="ECO:0007669"/>
    <property type="project" value="UniProtKB-KW"/>
</dbReference>
<evidence type="ECO:0000256" key="15">
    <source>
        <dbReference type="ARBA" id="ARBA00039658"/>
    </source>
</evidence>
<dbReference type="PROSITE" id="PS50878">
    <property type="entry name" value="RT_POL"/>
    <property type="match status" value="2"/>
</dbReference>
<dbReference type="GO" id="GO:0004523">
    <property type="term" value="F:RNA-DNA hybrid ribonuclease activity"/>
    <property type="evidence" value="ECO:0007669"/>
    <property type="project" value="UniProtKB-EC"/>
</dbReference>
<evidence type="ECO:0000256" key="6">
    <source>
        <dbReference type="ARBA" id="ARBA00022750"/>
    </source>
</evidence>
<dbReference type="Gene3D" id="3.30.420.10">
    <property type="entry name" value="Ribonuclease H-like superfamily/Ribonuclease H"/>
    <property type="match status" value="1"/>
</dbReference>
<evidence type="ECO:0000256" key="14">
    <source>
        <dbReference type="ARBA" id="ARBA00023268"/>
    </source>
</evidence>
<comment type="caution">
    <text evidence="20">The sequence shown here is derived from an EMBL/GenBank/DDBJ whole genome shotgun (WGS) entry which is preliminary data.</text>
</comment>
<dbReference type="FunFam" id="3.30.420.10:FF:000032">
    <property type="entry name" value="Retrovirus-related Pol polyprotein from transposon 297-like Protein"/>
    <property type="match status" value="1"/>
</dbReference>
<organism evidence="20 21">
    <name type="scientific">Hemibagrus guttatus</name>
    <dbReference type="NCBI Taxonomy" id="175788"/>
    <lineage>
        <taxon>Eukaryota</taxon>
        <taxon>Metazoa</taxon>
        <taxon>Chordata</taxon>
        <taxon>Craniata</taxon>
        <taxon>Vertebrata</taxon>
        <taxon>Euteleostomi</taxon>
        <taxon>Actinopterygii</taxon>
        <taxon>Neopterygii</taxon>
        <taxon>Teleostei</taxon>
        <taxon>Ostariophysi</taxon>
        <taxon>Siluriformes</taxon>
        <taxon>Bagridae</taxon>
        <taxon>Hemibagrus</taxon>
    </lineage>
</organism>
<keyword evidence="11" id="KW-0808">Transferase</keyword>
<accession>A0AAE0QH02</accession>
<dbReference type="InterPro" id="IPR023780">
    <property type="entry name" value="Chromo_domain"/>
</dbReference>
<dbReference type="GO" id="GO:0003677">
    <property type="term" value="F:DNA binding"/>
    <property type="evidence" value="ECO:0007669"/>
    <property type="project" value="UniProtKB-KW"/>
</dbReference>
<dbReference type="CDD" id="cd09274">
    <property type="entry name" value="RNase_HI_RT_Ty3"/>
    <property type="match status" value="1"/>
</dbReference>
<dbReference type="Pfam" id="PF17921">
    <property type="entry name" value="Integrase_H2C2"/>
    <property type="match status" value="1"/>
</dbReference>
<dbReference type="FunFam" id="1.10.340.70:FF:000001">
    <property type="entry name" value="Retrovirus-related Pol polyprotein from transposon gypsy-like Protein"/>
    <property type="match status" value="1"/>
</dbReference>
<keyword evidence="8" id="KW-0460">Magnesium</keyword>
<dbReference type="InterPro" id="IPR036397">
    <property type="entry name" value="RNaseH_sf"/>
</dbReference>
<dbReference type="Pfam" id="PF03732">
    <property type="entry name" value="Retrotrans_gag"/>
    <property type="match status" value="1"/>
</dbReference>
<dbReference type="InterPro" id="IPR005162">
    <property type="entry name" value="Retrotrans_gag_dom"/>
</dbReference>
<keyword evidence="12" id="KW-0238">DNA-binding</keyword>
<dbReference type="GO" id="GO:0004190">
    <property type="term" value="F:aspartic-type endopeptidase activity"/>
    <property type="evidence" value="ECO:0007669"/>
    <property type="project" value="UniProtKB-KW"/>
</dbReference>
<dbReference type="Pfam" id="PF24626">
    <property type="entry name" value="SH3_Tf2-1"/>
    <property type="match status" value="1"/>
</dbReference>
<evidence type="ECO:0000256" key="10">
    <source>
        <dbReference type="ARBA" id="ARBA00022918"/>
    </source>
</evidence>
<dbReference type="InterPro" id="IPR000477">
    <property type="entry name" value="RT_dom"/>
</dbReference>
<evidence type="ECO:0000259" key="18">
    <source>
        <dbReference type="PROSITE" id="PS50878"/>
    </source>
</evidence>
<keyword evidence="7" id="KW-0378">Hydrolase</keyword>
<protein>
    <recommendedName>
        <fullName evidence="15">Gypsy retrotransposon integrase-like protein 1</fullName>
        <ecNumber evidence="3">3.1.26.4</ecNumber>
    </recommendedName>
</protein>
<dbReference type="InterPro" id="IPR012337">
    <property type="entry name" value="RNaseH-like_sf"/>
</dbReference>
<evidence type="ECO:0000256" key="8">
    <source>
        <dbReference type="ARBA" id="ARBA00022842"/>
    </source>
</evidence>
<dbReference type="GO" id="GO:0003964">
    <property type="term" value="F:RNA-directed DNA polymerase activity"/>
    <property type="evidence" value="ECO:0007669"/>
    <property type="project" value="UniProtKB-KW"/>
</dbReference>
<gene>
    <name evidence="20" type="ORF">QTP70_012468</name>
</gene>
<name>A0AAE0QH02_9TELE</name>
<dbReference type="GO" id="GO:0046872">
    <property type="term" value="F:metal ion binding"/>
    <property type="evidence" value="ECO:0007669"/>
    <property type="project" value="UniProtKB-KW"/>
</dbReference>
<evidence type="ECO:0000256" key="12">
    <source>
        <dbReference type="ARBA" id="ARBA00023125"/>
    </source>
</evidence>
<proteinExistence type="inferred from homology"/>
<dbReference type="Gene3D" id="2.40.50.40">
    <property type="match status" value="1"/>
</dbReference>
<evidence type="ECO:0000256" key="9">
    <source>
        <dbReference type="ARBA" id="ARBA00022908"/>
    </source>
</evidence>
<feature type="domain" description="Reverse transcriptase" evidence="18">
    <location>
        <begin position="34"/>
        <end position="293"/>
    </location>
</feature>
<dbReference type="InterPro" id="IPR043502">
    <property type="entry name" value="DNA/RNA_pol_sf"/>
</dbReference>
<evidence type="ECO:0000256" key="7">
    <source>
        <dbReference type="ARBA" id="ARBA00022801"/>
    </source>
</evidence>
<reference evidence="20" key="1">
    <citation type="submission" date="2023-06" db="EMBL/GenBank/DDBJ databases">
        <title>Male Hemibagrus guttatus genome.</title>
        <authorList>
            <person name="Bian C."/>
        </authorList>
    </citation>
    <scope>NUCLEOTIDE SEQUENCE</scope>
    <source>
        <strain evidence="20">Male_cb2023</strain>
        <tissue evidence="20">Muscle</tissue>
    </source>
</reference>
<evidence type="ECO:0000256" key="11">
    <source>
        <dbReference type="ARBA" id="ARBA00022932"/>
    </source>
</evidence>
<dbReference type="CDD" id="cd01647">
    <property type="entry name" value="RT_LTR"/>
    <property type="match status" value="1"/>
</dbReference>
<dbReference type="CDD" id="cd01650">
    <property type="entry name" value="RT_nLTR_like"/>
    <property type="match status" value="1"/>
</dbReference>
<dbReference type="GO" id="GO:0015074">
    <property type="term" value="P:DNA integration"/>
    <property type="evidence" value="ECO:0007669"/>
    <property type="project" value="UniProtKB-KW"/>
</dbReference>
<dbReference type="FunFam" id="3.30.70.270:FF:000020">
    <property type="entry name" value="Transposon Tf2-6 polyprotein-like Protein"/>
    <property type="match status" value="1"/>
</dbReference>
<dbReference type="InterPro" id="IPR043128">
    <property type="entry name" value="Rev_trsase/Diguanyl_cyclase"/>
</dbReference>
<dbReference type="PANTHER" id="PTHR37984:SF5">
    <property type="entry name" value="PROTEIN NYNRIN-LIKE"/>
    <property type="match status" value="1"/>
</dbReference>
<evidence type="ECO:0000313" key="21">
    <source>
        <dbReference type="Proteomes" id="UP001274896"/>
    </source>
</evidence>
<keyword evidence="9" id="KW-0229">DNA integration</keyword>
<sequence length="1499" mass="170703">MKSGKAVGPDDIPVEVWKCLGEAAVKFLASLFNRVLESERMPEEWRRSVLVPIFKNKGDVQSCSNYRGIKLMSHTMKVWERVVEARLRKVVEICEQQYGFMPRKSTTDAIFALRILMEKYRDGQRELHCVFVDLEKAYDRVPREELWYCMRKSGVAEKYVRVVQDMYERSRTVVRCAVGQTEEFNVEVGLHQGSALSPFLFAIVMDQLSEEVRRESPWTMMFADEIVICSESSEQVEENLERWRFALERRGMKVSRSKTEYMCVNEREGSGTVRLQGEEVKKVEEFKYLGSTVQSNGECGKEVKKRVQAGWNGWRKVSGVLCDQKISARIKGKVYRTVVRPAMLYGLETVSLRKRQESELEVAELKMLRIIVFTLPNSVPVPDSVSARPLSPARRMGPNTSASSGAPPQNTSPIMDPAELRDIIVRQGAIIRSYQDQVEALQNQLRGASTAAPRDPPTARSESTRLALPDKFDGSADRCRGFLRQCEVFFAHQPGMYSNEETQCAFVMSLLTNRALEWASAVWDADPQIRSSFSHFAGLIREVFEYPAGGKDISVQLMELRQGTDTAADYAITFRTLAAQSGWNDASLWAVFRAGLNPDLQTELTCRTETALSAGHIQPSTSPAAAGFFFVGKKDGGLRPCIDYRGLNAITVPYPYPLPLVPAALEQLRGARFFTKLDLRSAYNLVRIREGDEWKTAFHTTHGHYEYRVMPFGLTNAPAVFQALINGVFQDLLGKGVIAYIDDILVYSKSLEEHVLHVREVLSRLQRHHLYVKLEKCEFHQTMVTFLGYVISQRGVEMDMVKVRAVTDWPAPTTVRELQRFLGFANFYRRFIRNYSSVAGPLTSLLRGKPKRLAWTDQAHTAFQQLKENFTSAPILRHPDPDLPFVVEVDASSKGLGAILSQRHGEPGKLHPCAYYSRRLTAAECNYDVGNRELLAIKTALEEWPHWLEGARHPFQVLTDHRNLEYLRGAKRLNPRQARWALFFTRFQFTVTYRPGSKNGKADALSRGFETTSEPTQIEPILLVTAILAPVRWNLVEEIQRAHTNEPPPAGCLPNRIFVPPQFRLQVMQWVHKAPSSGHPGIQRSTQPVCHRFWWPSLTSDVEEHVRACSTCAQTRTSRQLPEGLLEPLPIPQRPWSHLSVDFLTDLPDSGGHTAVLVVVDRFSKGCKLIPLKGLPSAMQTAEALFLHVFRNFGLPEDIVSDRGSQFTSRVWGSLCARLGIGVSLSSGYHPQSNGQAERLNQEIGRFLRSYCSREQQRWSEFLPWAEYAQNSLTHASTGMTPFQCILGYQPPLFPWAGEPSDVPAVEDWYQRSQEVWERAHVRLQRAVRRQRIQANRRRRPHPSYRVGQMVWLSTRNLRLKLPCRKLSPRFVGPFEIIRQVNPVAYRLRLPATYRICPTFHVSLLKPAHPSTERAPAGEEPPPPLDVEGSPAYRVRALLDSRQVRSRIQYLVDWEGYGAEERSWVDALDILDPSLSEDFHRDHPIHFTCSHLFFMLMTF</sequence>
<keyword evidence="6" id="KW-0064">Aspartyl protease</keyword>
<dbReference type="EMBL" id="JAUCMX010000016">
    <property type="protein sequence ID" value="KAK3520073.1"/>
    <property type="molecule type" value="Genomic_DNA"/>
</dbReference>
<evidence type="ECO:0000256" key="4">
    <source>
        <dbReference type="ARBA" id="ARBA00022670"/>
    </source>
</evidence>
<feature type="domain" description="Integrase catalytic" evidence="19">
    <location>
        <begin position="1131"/>
        <end position="1290"/>
    </location>
</feature>
<evidence type="ECO:0000256" key="5">
    <source>
        <dbReference type="ARBA" id="ARBA00022723"/>
    </source>
</evidence>
<keyword evidence="11" id="KW-0548">Nucleotidyltransferase</keyword>
<dbReference type="Proteomes" id="UP001274896">
    <property type="component" value="Unassembled WGS sequence"/>
</dbReference>
<dbReference type="SUPFAM" id="SSF53098">
    <property type="entry name" value="Ribonuclease H-like"/>
    <property type="match status" value="1"/>
</dbReference>
<evidence type="ECO:0000256" key="16">
    <source>
        <dbReference type="SAM" id="MobiDB-lite"/>
    </source>
</evidence>
<keyword evidence="5" id="KW-0479">Metal-binding</keyword>
<evidence type="ECO:0000256" key="13">
    <source>
        <dbReference type="ARBA" id="ARBA00023172"/>
    </source>
</evidence>
<comment type="subcellular location">
    <subcellularLocation>
        <location evidence="1">Nucleus</location>
    </subcellularLocation>
</comment>
<keyword evidence="14" id="KW-0511">Multifunctional enzyme</keyword>
<dbReference type="Gene3D" id="1.10.340.70">
    <property type="match status" value="1"/>
</dbReference>
<dbReference type="SUPFAM" id="SSF54160">
    <property type="entry name" value="Chromo domain-like"/>
    <property type="match status" value="1"/>
</dbReference>
<evidence type="ECO:0000313" key="20">
    <source>
        <dbReference type="EMBL" id="KAK3520073.1"/>
    </source>
</evidence>
<feature type="domain" description="Reverse transcriptase" evidence="18">
    <location>
        <begin position="612"/>
        <end position="791"/>
    </location>
</feature>
<feature type="domain" description="Chromo" evidence="17">
    <location>
        <begin position="1433"/>
        <end position="1483"/>
    </location>
</feature>
<feature type="compositionally biased region" description="Polar residues" evidence="16">
    <location>
        <begin position="398"/>
        <end position="413"/>
    </location>
</feature>
<keyword evidence="10" id="KW-0695">RNA-directed DNA polymerase</keyword>
<dbReference type="PROSITE" id="PS50994">
    <property type="entry name" value="INTEGRASE"/>
    <property type="match status" value="1"/>
</dbReference>
<comment type="similarity">
    <text evidence="2">Belongs to the beta type-B retroviral polymerase family. HERV class-II K(HML-2) pol subfamily.</text>
</comment>
<dbReference type="PROSITE" id="PS50013">
    <property type="entry name" value="CHROMO_2"/>
    <property type="match status" value="1"/>
</dbReference>
<evidence type="ECO:0000256" key="2">
    <source>
        <dbReference type="ARBA" id="ARBA00010879"/>
    </source>
</evidence>
<dbReference type="InterPro" id="IPR016197">
    <property type="entry name" value="Chromo-like_dom_sf"/>
</dbReference>
<keyword evidence="13" id="KW-0233">DNA recombination</keyword>
<dbReference type="SMART" id="SM00298">
    <property type="entry name" value="CHROMO"/>
    <property type="match status" value="1"/>
</dbReference>
<dbReference type="EC" id="3.1.26.4" evidence="3"/>
<dbReference type="InterPro" id="IPR050951">
    <property type="entry name" value="Retrovirus_Pol_polyprotein"/>
</dbReference>
<dbReference type="FunFam" id="3.10.20.370:FF:000003">
    <property type="entry name" value="Transposon Tf2-6 polyprotein"/>
    <property type="match status" value="1"/>
</dbReference>
<dbReference type="Pfam" id="PF17919">
    <property type="entry name" value="RT_RNaseH_2"/>
    <property type="match status" value="1"/>
</dbReference>
<dbReference type="PANTHER" id="PTHR37984">
    <property type="entry name" value="PROTEIN CBG26694"/>
    <property type="match status" value="1"/>
</dbReference>
<keyword evidence="4" id="KW-0645">Protease</keyword>
<dbReference type="Gene3D" id="3.30.70.270">
    <property type="match status" value="3"/>
</dbReference>
<keyword evidence="21" id="KW-1185">Reference proteome</keyword>
<evidence type="ECO:0000256" key="3">
    <source>
        <dbReference type="ARBA" id="ARBA00012180"/>
    </source>
</evidence>
<evidence type="ECO:0000259" key="19">
    <source>
        <dbReference type="PROSITE" id="PS50994"/>
    </source>
</evidence>
<feature type="region of interest" description="Disordered" evidence="16">
    <location>
        <begin position="383"/>
        <end position="415"/>
    </location>
</feature>
<dbReference type="InterPro" id="IPR041577">
    <property type="entry name" value="RT_RNaseH_2"/>
</dbReference>
<dbReference type="Pfam" id="PF00385">
    <property type="entry name" value="Chromo"/>
    <property type="match status" value="1"/>
</dbReference>
<dbReference type="Pfam" id="PF00665">
    <property type="entry name" value="rve"/>
    <property type="match status" value="1"/>
</dbReference>
<evidence type="ECO:0000256" key="1">
    <source>
        <dbReference type="ARBA" id="ARBA00004123"/>
    </source>
</evidence>
<dbReference type="GO" id="GO:0005634">
    <property type="term" value="C:nucleus"/>
    <property type="evidence" value="ECO:0007669"/>
    <property type="project" value="UniProtKB-SubCell"/>
</dbReference>
<dbReference type="GO" id="GO:0006310">
    <property type="term" value="P:DNA recombination"/>
    <property type="evidence" value="ECO:0007669"/>
    <property type="project" value="UniProtKB-KW"/>
</dbReference>
<dbReference type="Pfam" id="PF00078">
    <property type="entry name" value="RVT_1"/>
    <property type="match status" value="2"/>
</dbReference>
<dbReference type="Gene3D" id="3.10.10.10">
    <property type="entry name" value="HIV Type 1 Reverse Transcriptase, subunit A, domain 1"/>
    <property type="match status" value="1"/>
</dbReference>
<evidence type="ECO:0000259" key="17">
    <source>
        <dbReference type="PROSITE" id="PS50013"/>
    </source>
</evidence>
<dbReference type="InterPro" id="IPR041588">
    <property type="entry name" value="Integrase_H2C2"/>
</dbReference>
<dbReference type="GO" id="GO:0006508">
    <property type="term" value="P:proteolysis"/>
    <property type="evidence" value="ECO:0007669"/>
    <property type="project" value="UniProtKB-KW"/>
</dbReference>